<dbReference type="GO" id="GO:0005739">
    <property type="term" value="C:mitochondrion"/>
    <property type="evidence" value="ECO:0007669"/>
    <property type="project" value="UniProtKB-SubCell"/>
</dbReference>
<reference evidence="10 11" key="1">
    <citation type="submission" date="2019-04" db="EMBL/GenBank/DDBJ databases">
        <title>Annotation for the trematode Fasciola gigantica.</title>
        <authorList>
            <person name="Choi Y.-J."/>
        </authorList>
    </citation>
    <scope>NUCLEOTIDE SEQUENCE [LARGE SCALE GENOMIC DNA]</scope>
    <source>
        <strain evidence="10">Uganda_cow_1</strain>
    </source>
</reference>
<dbReference type="STRING" id="46835.A0A504YBH6"/>
<feature type="domain" description="Aspartyl/Glutamyl-tRNA(Gln) amidotransferase subunit B/E catalytic" evidence="9">
    <location>
        <begin position="41"/>
        <end position="343"/>
    </location>
</feature>
<evidence type="ECO:0000259" key="8">
    <source>
        <dbReference type="Pfam" id="PF02637"/>
    </source>
</evidence>
<keyword evidence="2 7" id="KW-0436">Ligase</keyword>
<dbReference type="InterPro" id="IPR006075">
    <property type="entry name" value="Asn/Gln-tRNA_Trfase_suB/E_cat"/>
</dbReference>
<dbReference type="EMBL" id="SUNJ01011943">
    <property type="protein sequence ID" value="TPP58504.1"/>
    <property type="molecule type" value="Genomic_DNA"/>
</dbReference>
<dbReference type="Pfam" id="PF02934">
    <property type="entry name" value="GatB_N"/>
    <property type="match status" value="1"/>
</dbReference>
<dbReference type="SUPFAM" id="SSF55931">
    <property type="entry name" value="Glutamine synthetase/guanido kinase"/>
    <property type="match status" value="1"/>
</dbReference>
<dbReference type="InterPro" id="IPR004413">
    <property type="entry name" value="GatB"/>
</dbReference>
<dbReference type="InterPro" id="IPR017958">
    <property type="entry name" value="Gln-tRNA_amidoTrfase_suB_CS"/>
</dbReference>
<keyword evidence="5 7" id="KW-0648">Protein biosynthesis</keyword>
<dbReference type="GO" id="GO:0030956">
    <property type="term" value="C:glutamyl-tRNA(Gln) amidotransferase complex"/>
    <property type="evidence" value="ECO:0007669"/>
    <property type="project" value="UniProtKB-UniRule"/>
</dbReference>
<feature type="domain" description="Asn/Gln amidotransferase" evidence="8">
    <location>
        <begin position="443"/>
        <end position="564"/>
    </location>
</feature>
<evidence type="ECO:0000256" key="4">
    <source>
        <dbReference type="ARBA" id="ARBA00022840"/>
    </source>
</evidence>
<evidence type="ECO:0000256" key="6">
    <source>
        <dbReference type="ARBA" id="ARBA00047913"/>
    </source>
</evidence>
<evidence type="ECO:0000256" key="5">
    <source>
        <dbReference type="ARBA" id="ARBA00022917"/>
    </source>
</evidence>
<evidence type="ECO:0000313" key="10">
    <source>
        <dbReference type="EMBL" id="TPP58504.1"/>
    </source>
</evidence>
<dbReference type="EC" id="6.3.5.-" evidence="7"/>
<dbReference type="PANTHER" id="PTHR11659">
    <property type="entry name" value="GLUTAMYL-TRNA GLN AMIDOTRANSFERASE SUBUNIT B MITOCHONDRIAL AND PROKARYOTIC PET112-RELATED"/>
    <property type="match status" value="1"/>
</dbReference>
<accession>A0A504YBH6</accession>
<comment type="similarity">
    <text evidence="1 7">Belongs to the GatB/GatE family. GatB subfamily.</text>
</comment>
<dbReference type="Pfam" id="PF02637">
    <property type="entry name" value="GatB_Yqey"/>
    <property type="match status" value="1"/>
</dbReference>
<comment type="catalytic activity">
    <reaction evidence="6 7">
        <text>L-glutamyl-tRNA(Gln) + L-glutamine + ATP + H2O = L-glutaminyl-tRNA(Gln) + L-glutamate + ADP + phosphate + H(+)</text>
        <dbReference type="Rhea" id="RHEA:17521"/>
        <dbReference type="Rhea" id="RHEA-COMP:9681"/>
        <dbReference type="Rhea" id="RHEA-COMP:9684"/>
        <dbReference type="ChEBI" id="CHEBI:15377"/>
        <dbReference type="ChEBI" id="CHEBI:15378"/>
        <dbReference type="ChEBI" id="CHEBI:29985"/>
        <dbReference type="ChEBI" id="CHEBI:30616"/>
        <dbReference type="ChEBI" id="CHEBI:43474"/>
        <dbReference type="ChEBI" id="CHEBI:58359"/>
        <dbReference type="ChEBI" id="CHEBI:78520"/>
        <dbReference type="ChEBI" id="CHEBI:78521"/>
        <dbReference type="ChEBI" id="CHEBI:456216"/>
    </reaction>
</comment>
<dbReference type="GO" id="GO:0032543">
    <property type="term" value="P:mitochondrial translation"/>
    <property type="evidence" value="ECO:0007669"/>
    <property type="project" value="UniProtKB-UniRule"/>
</dbReference>
<comment type="subunit">
    <text evidence="7">Subunit of the heterotrimeric GatCAB amidotransferase (AdT) complex, composed of A, B and C subunits.</text>
</comment>
<comment type="subcellular location">
    <subcellularLocation>
        <location evidence="7">Mitochondrion</location>
    </subcellularLocation>
</comment>
<keyword evidence="11" id="KW-1185">Reference proteome</keyword>
<dbReference type="GO" id="GO:0070681">
    <property type="term" value="P:glutaminyl-tRNAGln biosynthesis via transamidation"/>
    <property type="evidence" value="ECO:0007669"/>
    <property type="project" value="UniProtKB-UniRule"/>
</dbReference>
<dbReference type="HAMAP" id="MF_00121">
    <property type="entry name" value="GatB"/>
    <property type="match status" value="1"/>
</dbReference>
<dbReference type="AlphaFoldDB" id="A0A504YBH6"/>
<dbReference type="InterPro" id="IPR017959">
    <property type="entry name" value="Asn/Gln-tRNA_amidoTrfase_suB/E"/>
</dbReference>
<dbReference type="Proteomes" id="UP000316759">
    <property type="component" value="Unassembled WGS sequence"/>
</dbReference>
<evidence type="ECO:0000256" key="3">
    <source>
        <dbReference type="ARBA" id="ARBA00022741"/>
    </source>
</evidence>
<sequence length="591" mass="66492">MHLPIFISRPLLRSAVHKITRCRAQTVPNLQDQSCVQLVPLIGLELHAQLASRSKLFSRAPYKFAAPPNSQLTLLDWAVPGSMPVLNRLCVEQAVLLAFALNCTLHRVSRFDRKHYFYADSPSGYQITQYFHPIATDGYMDYVWSGKTQFEGSPSSTILLGISDASGHPYMRSKARIRRIQLEQDTGKSLHDPLGERSLIDFNRAGVGLVEIVTEPDFVYPYQAAAFVNDLVCVLSNLGVCGGNASAGELRVDVNVSVGPSWTKQSPRTEVKNVNSIRGVARAIEYEIGRQMSLFRSGIEPINETRSFDPARGITLSMRDKEVIQDYRYMPEPNIPRLRLVSECTRCQDHSRIDTASSNPENIYDPVCVECMRKKYSRILHSMGARILPNKARERILVEHALGPDRANVLVENQILLRLFENCAQLFTPDRIRLIGTDIFSAKRELAYWLCGPLYPIFQDRGPSCLPQPETLANFVELNLTGEIHGSSATQLIQLLTKSGSQVDRNSSNVRNLAKENDWILVHDPEQMRVACEHLIWDNPKLVAVYKAGKEKKALKRLITLLTKPGAKYHADKFNPFLAERVIKSILSKGN</sequence>
<dbReference type="GO" id="GO:0005524">
    <property type="term" value="F:ATP binding"/>
    <property type="evidence" value="ECO:0007669"/>
    <property type="project" value="UniProtKB-KW"/>
</dbReference>
<organism evidence="10 11">
    <name type="scientific">Fasciola gigantica</name>
    <name type="common">Giant liver fluke</name>
    <dbReference type="NCBI Taxonomy" id="46835"/>
    <lineage>
        <taxon>Eukaryota</taxon>
        <taxon>Metazoa</taxon>
        <taxon>Spiralia</taxon>
        <taxon>Lophotrochozoa</taxon>
        <taxon>Platyhelminthes</taxon>
        <taxon>Trematoda</taxon>
        <taxon>Digenea</taxon>
        <taxon>Plagiorchiida</taxon>
        <taxon>Echinostomata</taxon>
        <taxon>Echinostomatoidea</taxon>
        <taxon>Fasciolidae</taxon>
        <taxon>Fasciola</taxon>
    </lineage>
</organism>
<comment type="caution">
    <text evidence="10">The sequence shown here is derived from an EMBL/GenBank/DDBJ whole genome shotgun (WGS) entry which is preliminary data.</text>
</comment>
<dbReference type="OrthoDB" id="1722066at2759"/>
<evidence type="ECO:0000256" key="7">
    <source>
        <dbReference type="HAMAP-Rule" id="MF_03147"/>
    </source>
</evidence>
<name>A0A504YBH6_FASGI</name>
<keyword evidence="7" id="KW-0496">Mitochondrion</keyword>
<comment type="function">
    <text evidence="7">Allows the formation of correctly charged Gln-tRNA(Gln) through the transamidation of misacylated Glu-tRNA(Gln) in the mitochondria. The reaction takes place in the presence of glutamine and ATP through an activated gamma-phospho-Glu-tRNA(Gln).</text>
</comment>
<keyword evidence="10" id="KW-0808">Transferase</keyword>
<dbReference type="InterPro" id="IPR014746">
    <property type="entry name" value="Gln_synth/guanido_kin_cat_dom"/>
</dbReference>
<keyword evidence="4 7" id="KW-0067">ATP-binding</keyword>
<evidence type="ECO:0000256" key="1">
    <source>
        <dbReference type="ARBA" id="ARBA00005306"/>
    </source>
</evidence>
<proteinExistence type="inferred from homology"/>
<dbReference type="PANTHER" id="PTHR11659:SF0">
    <property type="entry name" value="GLUTAMYL-TRNA(GLN) AMIDOTRANSFERASE SUBUNIT B, MITOCHONDRIAL"/>
    <property type="match status" value="1"/>
</dbReference>
<dbReference type="GO" id="GO:0016740">
    <property type="term" value="F:transferase activity"/>
    <property type="evidence" value="ECO:0007669"/>
    <property type="project" value="UniProtKB-KW"/>
</dbReference>
<dbReference type="GO" id="GO:0050567">
    <property type="term" value="F:glutaminyl-tRNA synthase (glutamine-hydrolyzing) activity"/>
    <property type="evidence" value="ECO:0007669"/>
    <property type="project" value="UniProtKB-UniRule"/>
</dbReference>
<dbReference type="PROSITE" id="PS01234">
    <property type="entry name" value="GATB"/>
    <property type="match status" value="1"/>
</dbReference>
<evidence type="ECO:0000256" key="2">
    <source>
        <dbReference type="ARBA" id="ARBA00022598"/>
    </source>
</evidence>
<dbReference type="InterPro" id="IPR003789">
    <property type="entry name" value="Asn/Gln_tRNA_amidoTrase-B-like"/>
</dbReference>
<protein>
    <recommendedName>
        <fullName evidence="7">Glutamyl-tRNA(Gln) amidotransferase subunit B, mitochondrial</fullName>
        <shortName evidence="7">Glu-AdT subunit B</shortName>
        <ecNumber evidence="7">6.3.5.-</ecNumber>
    </recommendedName>
</protein>
<evidence type="ECO:0000313" key="11">
    <source>
        <dbReference type="Proteomes" id="UP000316759"/>
    </source>
</evidence>
<dbReference type="SUPFAM" id="SSF89095">
    <property type="entry name" value="GatB/YqeY motif"/>
    <property type="match status" value="1"/>
</dbReference>
<keyword evidence="3 7" id="KW-0547">Nucleotide-binding</keyword>
<evidence type="ECO:0000259" key="9">
    <source>
        <dbReference type="Pfam" id="PF02934"/>
    </source>
</evidence>
<gene>
    <name evidence="10" type="ORF">FGIG_06807</name>
</gene>
<dbReference type="InterPro" id="IPR018027">
    <property type="entry name" value="Asn/Gln_amidotransferase"/>
</dbReference>